<dbReference type="AlphaFoldDB" id="A0AAP2DK88"/>
<dbReference type="PROSITE" id="PS01031">
    <property type="entry name" value="SHSP"/>
    <property type="match status" value="1"/>
</dbReference>
<proteinExistence type="inferred from homology"/>
<comment type="caution">
    <text evidence="4">The sequence shown here is derived from an EMBL/GenBank/DDBJ whole genome shotgun (WGS) entry which is preliminary data.</text>
</comment>
<sequence>MNKGLVKSNGSLFPAIPSLLDDFFGRNWLDSTVANWRTSGATMPAVNVQETNDDYQIEVAAPGMKRDDFKIELDNNVITISSQREDSHEEKDGNYTRREFSYQSFQRSFTLPQNGVKGEEIKARYVDGILRITVPKTEDARKKPAKQIAVA</sequence>
<evidence type="ECO:0000259" key="3">
    <source>
        <dbReference type="PROSITE" id="PS01031"/>
    </source>
</evidence>
<dbReference type="InterPro" id="IPR031107">
    <property type="entry name" value="Small_HSP"/>
</dbReference>
<accession>A0AAP2DK88</accession>
<protein>
    <submittedName>
        <fullName evidence="4">Hsp20/alpha crystallin family protein</fullName>
    </submittedName>
</protein>
<reference evidence="4 5" key="1">
    <citation type="submission" date="2021-05" db="EMBL/GenBank/DDBJ databases">
        <title>A Polyphasic approach of four new species of the genus Ohtaekwangia: Ohtaekwangia histidinii sp. nov., Ohtaekwangia cretensis sp. nov., Ohtaekwangia indiensis sp. nov., Ohtaekwangia reichenbachii sp. nov. from diverse environment.</title>
        <authorList>
            <person name="Octaviana S."/>
        </authorList>
    </citation>
    <scope>NUCLEOTIDE SEQUENCE [LARGE SCALE GENOMIC DNA]</scope>
    <source>
        <strain evidence="4 5">PWU4</strain>
    </source>
</reference>
<dbReference type="Pfam" id="PF00011">
    <property type="entry name" value="HSP20"/>
    <property type="match status" value="1"/>
</dbReference>
<evidence type="ECO:0000313" key="5">
    <source>
        <dbReference type="Proteomes" id="UP001319200"/>
    </source>
</evidence>
<evidence type="ECO:0000313" key="4">
    <source>
        <dbReference type="EMBL" id="MBT1696722.1"/>
    </source>
</evidence>
<name>A0AAP2DK88_9BACT</name>
<dbReference type="Gene3D" id="2.60.40.790">
    <property type="match status" value="1"/>
</dbReference>
<feature type="domain" description="SHSP" evidence="3">
    <location>
        <begin position="37"/>
        <end position="151"/>
    </location>
</feature>
<dbReference type="SUPFAM" id="SSF49764">
    <property type="entry name" value="HSP20-like chaperones"/>
    <property type="match status" value="1"/>
</dbReference>
<dbReference type="Proteomes" id="UP001319200">
    <property type="component" value="Unassembled WGS sequence"/>
</dbReference>
<dbReference type="EMBL" id="JAHESF010000005">
    <property type="protein sequence ID" value="MBT1696722.1"/>
    <property type="molecule type" value="Genomic_DNA"/>
</dbReference>
<keyword evidence="5" id="KW-1185">Reference proteome</keyword>
<evidence type="ECO:0000256" key="2">
    <source>
        <dbReference type="RuleBase" id="RU003616"/>
    </source>
</evidence>
<dbReference type="PANTHER" id="PTHR11527">
    <property type="entry name" value="HEAT-SHOCK PROTEIN 20 FAMILY MEMBER"/>
    <property type="match status" value="1"/>
</dbReference>
<gene>
    <name evidence="4" type="ORF">KK083_07545</name>
</gene>
<dbReference type="InterPro" id="IPR008978">
    <property type="entry name" value="HSP20-like_chaperone"/>
</dbReference>
<organism evidence="4 5">
    <name type="scientific">Chryseosolibacter histidini</name>
    <dbReference type="NCBI Taxonomy" id="2782349"/>
    <lineage>
        <taxon>Bacteria</taxon>
        <taxon>Pseudomonadati</taxon>
        <taxon>Bacteroidota</taxon>
        <taxon>Cytophagia</taxon>
        <taxon>Cytophagales</taxon>
        <taxon>Chryseotaleaceae</taxon>
        <taxon>Chryseosolibacter</taxon>
    </lineage>
</organism>
<comment type="similarity">
    <text evidence="1 2">Belongs to the small heat shock protein (HSP20) family.</text>
</comment>
<dbReference type="InterPro" id="IPR002068">
    <property type="entry name" value="A-crystallin/Hsp20_dom"/>
</dbReference>
<evidence type="ECO:0000256" key="1">
    <source>
        <dbReference type="PROSITE-ProRule" id="PRU00285"/>
    </source>
</evidence>
<dbReference type="CDD" id="cd06471">
    <property type="entry name" value="ACD_LpsHSP_like"/>
    <property type="match status" value="1"/>
</dbReference>